<evidence type="ECO:0000313" key="3">
    <source>
        <dbReference type="EMBL" id="GGI10226.1"/>
    </source>
</evidence>
<dbReference type="InterPro" id="IPR018649">
    <property type="entry name" value="SHOCT"/>
</dbReference>
<organism evidence="3 4">
    <name type="scientific">Isoptericola cucumis</name>
    <dbReference type="NCBI Taxonomy" id="1776856"/>
    <lineage>
        <taxon>Bacteria</taxon>
        <taxon>Bacillati</taxon>
        <taxon>Actinomycetota</taxon>
        <taxon>Actinomycetes</taxon>
        <taxon>Micrococcales</taxon>
        <taxon>Promicromonosporaceae</taxon>
        <taxon>Isoptericola</taxon>
    </lineage>
</organism>
<dbReference type="Proteomes" id="UP000632535">
    <property type="component" value="Unassembled WGS sequence"/>
</dbReference>
<name>A0ABQ2BBL9_9MICO</name>
<proteinExistence type="predicted"/>
<evidence type="ECO:0000259" key="2">
    <source>
        <dbReference type="Pfam" id="PF09851"/>
    </source>
</evidence>
<gene>
    <name evidence="3" type="ORF">GCM10007368_30190</name>
</gene>
<comment type="caution">
    <text evidence="3">The sequence shown here is derived from an EMBL/GenBank/DDBJ whole genome shotgun (WGS) entry which is preliminary data.</text>
</comment>
<accession>A0ABQ2BBL9</accession>
<reference evidence="4" key="1">
    <citation type="journal article" date="2019" name="Int. J. Syst. Evol. Microbiol.">
        <title>The Global Catalogue of Microorganisms (GCM) 10K type strain sequencing project: providing services to taxonomists for standard genome sequencing and annotation.</title>
        <authorList>
            <consortium name="The Broad Institute Genomics Platform"/>
            <consortium name="The Broad Institute Genome Sequencing Center for Infectious Disease"/>
            <person name="Wu L."/>
            <person name="Ma J."/>
        </authorList>
    </citation>
    <scope>NUCLEOTIDE SEQUENCE [LARGE SCALE GENOMIC DNA]</scope>
    <source>
        <strain evidence="4">CCM 8653</strain>
    </source>
</reference>
<evidence type="ECO:0000256" key="1">
    <source>
        <dbReference type="SAM" id="Phobius"/>
    </source>
</evidence>
<dbReference type="RefSeq" id="WP_188524541.1">
    <property type="nucleotide sequence ID" value="NZ_BMDG01000010.1"/>
</dbReference>
<keyword evidence="1" id="KW-0472">Membrane</keyword>
<keyword evidence="4" id="KW-1185">Reference proteome</keyword>
<sequence length="97" mass="10381">MVTTATTAAALAAPAAVAAHPYGAGGGPGWWIVFPLLWFALFATVVFLVARRARRHGPPWARGGAGGVDVLGERYARGEIDEAEFRHRLAVLKDDKR</sequence>
<keyword evidence="1" id="KW-1133">Transmembrane helix</keyword>
<keyword evidence="1" id="KW-0812">Transmembrane</keyword>
<feature type="transmembrane region" description="Helical" evidence="1">
    <location>
        <begin position="29"/>
        <end position="50"/>
    </location>
</feature>
<dbReference type="Pfam" id="PF09851">
    <property type="entry name" value="SHOCT"/>
    <property type="match status" value="1"/>
</dbReference>
<feature type="domain" description="SHOCT" evidence="2">
    <location>
        <begin position="70"/>
        <end position="92"/>
    </location>
</feature>
<protein>
    <recommendedName>
        <fullName evidence="2">SHOCT domain-containing protein</fullName>
    </recommendedName>
</protein>
<evidence type="ECO:0000313" key="4">
    <source>
        <dbReference type="Proteomes" id="UP000632535"/>
    </source>
</evidence>
<dbReference type="EMBL" id="BMDG01000010">
    <property type="protein sequence ID" value="GGI10226.1"/>
    <property type="molecule type" value="Genomic_DNA"/>
</dbReference>